<feature type="domain" description="Fibronectin type-III" evidence="2">
    <location>
        <begin position="536"/>
        <end position="626"/>
    </location>
</feature>
<dbReference type="Pfam" id="PF25275">
    <property type="entry name" value="Golvesin_C"/>
    <property type="match status" value="1"/>
</dbReference>
<organism evidence="3 4">
    <name type="scientific">Paenibacillus qinlingensis</name>
    <dbReference type="NCBI Taxonomy" id="1837343"/>
    <lineage>
        <taxon>Bacteria</taxon>
        <taxon>Bacillati</taxon>
        <taxon>Bacillota</taxon>
        <taxon>Bacilli</taxon>
        <taxon>Bacillales</taxon>
        <taxon>Paenibacillaceae</taxon>
        <taxon>Paenibacillus</taxon>
    </lineage>
</organism>
<feature type="transmembrane region" description="Helical" evidence="1">
    <location>
        <begin position="7"/>
        <end position="27"/>
    </location>
</feature>
<dbReference type="InterPro" id="IPR036116">
    <property type="entry name" value="FN3_sf"/>
</dbReference>
<dbReference type="EMBL" id="JAVDSB010000013">
    <property type="protein sequence ID" value="MDR6553908.1"/>
    <property type="molecule type" value="Genomic_DNA"/>
</dbReference>
<keyword evidence="1" id="KW-0812">Transmembrane</keyword>
<dbReference type="InterPro" id="IPR039448">
    <property type="entry name" value="Beta_helix"/>
</dbReference>
<dbReference type="SUPFAM" id="SSF51126">
    <property type="entry name" value="Pectin lyase-like"/>
    <property type="match status" value="1"/>
</dbReference>
<dbReference type="RefSeq" id="WP_310501360.1">
    <property type="nucleotide sequence ID" value="NZ_JAVDSB010000013.1"/>
</dbReference>
<evidence type="ECO:0000259" key="2">
    <source>
        <dbReference type="PROSITE" id="PS50853"/>
    </source>
</evidence>
<gene>
    <name evidence="3" type="ORF">J2736_005118</name>
</gene>
<dbReference type="InterPro" id="IPR011050">
    <property type="entry name" value="Pectin_lyase_fold/virulence"/>
</dbReference>
<reference evidence="3 4" key="1">
    <citation type="submission" date="2023-07" db="EMBL/GenBank/DDBJ databases">
        <title>Sorghum-associated microbial communities from plants grown in Nebraska, USA.</title>
        <authorList>
            <person name="Schachtman D."/>
        </authorList>
    </citation>
    <scope>NUCLEOTIDE SEQUENCE [LARGE SCALE GENOMIC DNA]</scope>
    <source>
        <strain evidence="3 4">CC258</strain>
    </source>
</reference>
<protein>
    <recommendedName>
        <fullName evidence="2">Fibronectin type-III domain-containing protein</fullName>
    </recommendedName>
</protein>
<evidence type="ECO:0000313" key="4">
    <source>
        <dbReference type="Proteomes" id="UP001267290"/>
    </source>
</evidence>
<dbReference type="InterPro" id="IPR003961">
    <property type="entry name" value="FN3_dom"/>
</dbReference>
<keyword evidence="1" id="KW-1133">Transmembrane helix</keyword>
<dbReference type="InterPro" id="IPR013783">
    <property type="entry name" value="Ig-like_fold"/>
</dbReference>
<dbReference type="CDD" id="cd00063">
    <property type="entry name" value="FN3"/>
    <property type="match status" value="1"/>
</dbReference>
<dbReference type="InterPro" id="IPR006626">
    <property type="entry name" value="PbH1"/>
</dbReference>
<comment type="caution">
    <text evidence="3">The sequence shown here is derived from an EMBL/GenBank/DDBJ whole genome shotgun (WGS) entry which is preliminary data.</text>
</comment>
<evidence type="ECO:0000313" key="3">
    <source>
        <dbReference type="EMBL" id="MDR6553908.1"/>
    </source>
</evidence>
<keyword evidence="1" id="KW-0472">Membrane</keyword>
<proteinExistence type="predicted"/>
<dbReference type="Gene3D" id="2.160.20.10">
    <property type="entry name" value="Single-stranded right-handed beta-helix, Pectin lyase-like"/>
    <property type="match status" value="1"/>
</dbReference>
<dbReference type="SMART" id="SM00060">
    <property type="entry name" value="FN3"/>
    <property type="match status" value="1"/>
</dbReference>
<dbReference type="PROSITE" id="PS50853">
    <property type="entry name" value="FN3"/>
    <property type="match status" value="1"/>
</dbReference>
<dbReference type="Proteomes" id="UP001267290">
    <property type="component" value="Unassembled WGS sequence"/>
</dbReference>
<evidence type="ECO:0000256" key="1">
    <source>
        <dbReference type="SAM" id="Phobius"/>
    </source>
</evidence>
<accession>A0ABU1P2D0</accession>
<dbReference type="Pfam" id="PF13229">
    <property type="entry name" value="Beta_helix"/>
    <property type="match status" value="1"/>
</dbReference>
<dbReference type="Gene3D" id="2.60.40.10">
    <property type="entry name" value="Immunoglobulins"/>
    <property type="match status" value="1"/>
</dbReference>
<dbReference type="Pfam" id="PF00041">
    <property type="entry name" value="fn3"/>
    <property type="match status" value="1"/>
</dbReference>
<dbReference type="SUPFAM" id="SSF49265">
    <property type="entry name" value="Fibronectin type III"/>
    <property type="match status" value="1"/>
</dbReference>
<dbReference type="SMART" id="SM00710">
    <property type="entry name" value="PbH1"/>
    <property type="match status" value="5"/>
</dbReference>
<name>A0ABU1P2D0_9BACL</name>
<dbReference type="InterPro" id="IPR012334">
    <property type="entry name" value="Pectin_lyas_fold"/>
</dbReference>
<keyword evidence="4" id="KW-1185">Reference proteome</keyword>
<sequence length="960" mass="102662">MKLKGIVGRIFSIMLSAAVLMTAWVAVAPGEHAYADNTAYYVDAVNGNDSNNGTSTTTAWRTLTKVNAKTNYLPGDQILFKSGTSYTGSLKLRNSGASGNPIIVGKYGGEVKPIINGNAAYAAIELENIQYFTLQDLELTNFKAADPDDYLTGFYRRNGIWIKAFHNGPMRGITIRNMDIHDVTGMNLTGETTTTTTDGKDKGVNKNSNAGIQIDGWEWEPTQPKAYYDGLTIENNYIHDLVTIGINMAGHSSDTTYFNRNITVRNNTIMNNGADGIIIAVTNNPLIEHNVTLDVGAYAPGIKWIAGIWVWRTNQALVQFNEVGRVNAEIKNDSDSTAFDTDIQAQGDHIFQYNYSHENEGGFFMDMNQLKNGRNILRYNISQNDKRNGWHSFTINSADPTIFYNNVFYNSLGIGFQMKNSANATFINNIFYVTGSTETYAALPRFINNAFYGQPAPAQGLSNLVGNPGFVNPGTGADGMTTVDGYKLNASSPLIGAGRVVADHGVRDFWNNPIYTGLPDIGAFEHPTSTITDVVAPSAPTVVTVTGKSDTTVSLSWTSVESGVPLDADIYNAANNQVLTSVIAANTATVTGLTPGTAYSFYIKAKDRNWNASAASATVSATTKVAVTVDNAQAVRTGSWTAATGGNAYNNDYHRIAAGSGSSTVKWTPTIPTTGYYTVYYFLPDGTTSRAGNANYTVSGAGGSKAYSVDQRVKGGAWVPLGIHRFSAGTTGYVQLNDTGNGEVAADALKFVYESTFGLDDIVSVQLTTKKLQLRLAETTTYTVTGMDNLGQSLDLVADGAALTYTVDNPSIAGLSSGIITGNASGATQFHANFTFGGNTLVSNAAEVIVGPRLTVDVPTFTNTAGQTITSISANSAITASSRVINSSEKQISATLILALYSPTGLVSYTIQEAVVNKYDNKTFTTTLSTPASVSGHYLKAYMWDNTNDTAALAEEATLQ</sequence>
<dbReference type="InterPro" id="IPR033803">
    <property type="entry name" value="CBD-like_Golvesin-Xly"/>
</dbReference>